<dbReference type="InterPro" id="IPR011990">
    <property type="entry name" value="TPR-like_helical_dom_sf"/>
</dbReference>
<keyword evidence="5" id="KW-1185">Reference proteome</keyword>
<reference evidence="4" key="1">
    <citation type="submission" date="2022-12" db="EMBL/GenBank/DDBJ databases">
        <authorList>
            <person name="Alioto T."/>
            <person name="Alioto T."/>
            <person name="Gomez Garrido J."/>
        </authorList>
    </citation>
    <scope>NUCLEOTIDE SEQUENCE</scope>
</reference>
<keyword evidence="2" id="KW-1133">Transmembrane helix</keyword>
<dbReference type="PANTHER" id="PTHR11102">
    <property type="entry name" value="SEL-1-LIKE PROTEIN"/>
    <property type="match status" value="1"/>
</dbReference>
<gene>
    <name evidence="4" type="ORF">PODLI_1B030642</name>
</gene>
<evidence type="ECO:0000256" key="2">
    <source>
        <dbReference type="SAM" id="Phobius"/>
    </source>
</evidence>
<dbReference type="PANTHER" id="PTHR11102:SF53">
    <property type="entry name" value="PROTEIN SEL-1 HOMOLOG 2"/>
    <property type="match status" value="1"/>
</dbReference>
<evidence type="ECO:0000313" key="5">
    <source>
        <dbReference type="Proteomes" id="UP001178461"/>
    </source>
</evidence>
<dbReference type="InterPro" id="IPR006597">
    <property type="entry name" value="Sel1-like"/>
</dbReference>
<evidence type="ECO:0000313" key="4">
    <source>
        <dbReference type="EMBL" id="CAI5769364.1"/>
    </source>
</evidence>
<organism evidence="4 5">
    <name type="scientific">Podarcis lilfordi</name>
    <name type="common">Lilford's wall lizard</name>
    <dbReference type="NCBI Taxonomy" id="74358"/>
    <lineage>
        <taxon>Eukaryota</taxon>
        <taxon>Metazoa</taxon>
        <taxon>Chordata</taxon>
        <taxon>Craniata</taxon>
        <taxon>Vertebrata</taxon>
        <taxon>Euteleostomi</taxon>
        <taxon>Lepidosauria</taxon>
        <taxon>Squamata</taxon>
        <taxon>Bifurcata</taxon>
        <taxon>Unidentata</taxon>
        <taxon>Episquamata</taxon>
        <taxon>Laterata</taxon>
        <taxon>Lacertibaenia</taxon>
        <taxon>Lacertidae</taxon>
        <taxon>Podarcis</taxon>
    </lineage>
</organism>
<dbReference type="Gene3D" id="1.25.40.10">
    <property type="entry name" value="Tetratricopeptide repeat domain"/>
    <property type="match status" value="2"/>
</dbReference>
<dbReference type="SMART" id="SM00671">
    <property type="entry name" value="SEL1"/>
    <property type="match status" value="10"/>
</dbReference>
<dbReference type="EMBL" id="OX395128">
    <property type="protein sequence ID" value="CAI5769364.1"/>
    <property type="molecule type" value="Genomic_DNA"/>
</dbReference>
<dbReference type="InterPro" id="IPR050767">
    <property type="entry name" value="Sel1_AlgK"/>
</dbReference>
<feature type="chain" id="PRO_5041295694" evidence="3">
    <location>
        <begin position="20"/>
        <end position="644"/>
    </location>
</feature>
<keyword evidence="2" id="KW-0812">Transmembrane</keyword>
<protein>
    <submittedName>
        <fullName evidence="4">Protein sel-1 homolog 2</fullName>
    </submittedName>
</protein>
<feature type="transmembrane region" description="Helical" evidence="2">
    <location>
        <begin position="621"/>
        <end position="639"/>
    </location>
</feature>
<sequence>MKAPLVALVLMAFWVTVHKSEEILQNKRGVNISKEETLNKSKRLTVQDSFSSEVEEEVERKDKGRQFYQRSLKILKHSKNKEDTEKAHRLLVKAAKMGNQKAMEQLASDMLFGNNVPQNVEAAVSLYEILAEEGSHKGQTALGFLSSYGIGVEYSQSKALVYYTFASHGGNLISQMILGYRYWLGINVPRSCEAALLYYKKVADYIASKLEENEDKPVEKVKLMERSENLGFDTEILDWDVHQYYKFLAERGDTQIQVYLGQLHLFGRKGLERDHAKAFYYFLKAANAGNAHGMAFLGKMYLEGSATVPQSNIAALKYFKMAAEKGNSIGLWGLGLIYLRGKGLPRNHSEAFKYFHKAAEKGYAQAQFQLGLMYHNGSGVKRDYKLAFQYFYLASQNGQPLAVYHLAEMYATGMGAFRSCQNAVKLYRTVCELGRWSDKFLTAHFAYQTGNVDSSLVQYALLAEMGYEVAQCNSAHIMESENVKLLHREQIYPLALLLWKRAANQGNIFARVKTGDYHFYGFGIKRDYLTAAVHYNLAANQQSAQAMFNLAYMYEYGLGIPKDIHLARRWYDLAAETSTDAFIPVFLAYIRLEVMHLFTDLQLLKQMGNWKLPDLDHMLRLHWDLIVMIVIVLLLILLISSRQN</sequence>
<comment type="similarity">
    <text evidence="1">Belongs to the sel-1 family.</text>
</comment>
<dbReference type="Proteomes" id="UP001178461">
    <property type="component" value="Chromosome 3"/>
</dbReference>
<evidence type="ECO:0000256" key="1">
    <source>
        <dbReference type="ARBA" id="ARBA00038101"/>
    </source>
</evidence>
<dbReference type="Pfam" id="PF08238">
    <property type="entry name" value="Sel1"/>
    <property type="match status" value="12"/>
</dbReference>
<evidence type="ECO:0000256" key="3">
    <source>
        <dbReference type="SAM" id="SignalP"/>
    </source>
</evidence>
<accession>A0AA35K254</accession>
<dbReference type="GO" id="GO:0036503">
    <property type="term" value="P:ERAD pathway"/>
    <property type="evidence" value="ECO:0007669"/>
    <property type="project" value="TreeGrafter"/>
</dbReference>
<dbReference type="AlphaFoldDB" id="A0AA35K254"/>
<feature type="signal peptide" evidence="3">
    <location>
        <begin position="1"/>
        <end position="19"/>
    </location>
</feature>
<keyword evidence="2" id="KW-0472">Membrane</keyword>
<proteinExistence type="inferred from homology"/>
<dbReference type="GO" id="GO:0005789">
    <property type="term" value="C:endoplasmic reticulum membrane"/>
    <property type="evidence" value="ECO:0007669"/>
    <property type="project" value="TreeGrafter"/>
</dbReference>
<keyword evidence="3" id="KW-0732">Signal</keyword>
<name>A0AA35K254_9SAUR</name>
<dbReference type="SUPFAM" id="SSF81901">
    <property type="entry name" value="HCP-like"/>
    <property type="match status" value="3"/>
</dbReference>